<evidence type="ECO:0000313" key="1">
    <source>
        <dbReference type="EMBL" id="MBC8574376.1"/>
    </source>
</evidence>
<reference evidence="1 2" key="1">
    <citation type="submission" date="2020-08" db="EMBL/GenBank/DDBJ databases">
        <title>Genome public.</title>
        <authorList>
            <person name="Liu C."/>
            <person name="Sun Q."/>
        </authorList>
    </citation>
    <scope>NUCLEOTIDE SEQUENCE [LARGE SCALE GENOMIC DNA]</scope>
    <source>
        <strain evidence="1 2">NSJ-46</strain>
    </source>
</reference>
<organism evidence="1 2">
    <name type="scientific">Jingyaoa shaoxingensis</name>
    <dbReference type="NCBI Taxonomy" id="2763671"/>
    <lineage>
        <taxon>Bacteria</taxon>
        <taxon>Bacillati</taxon>
        <taxon>Bacillota</taxon>
        <taxon>Clostridia</taxon>
        <taxon>Lachnospirales</taxon>
        <taxon>Lachnospiraceae</taxon>
        <taxon>Jingyaoa</taxon>
    </lineage>
</organism>
<dbReference type="Proteomes" id="UP000657421">
    <property type="component" value="Unassembled WGS sequence"/>
</dbReference>
<comment type="caution">
    <text evidence="1">The sequence shown here is derived from an EMBL/GenBank/DDBJ whole genome shotgun (WGS) entry which is preliminary data.</text>
</comment>
<dbReference type="InterPro" id="IPR009711">
    <property type="entry name" value="UPF0473"/>
</dbReference>
<protein>
    <submittedName>
        <fullName evidence="1">DUF1292 domain-containing protein</fullName>
    </submittedName>
</protein>
<accession>A0ABR7ND85</accession>
<sequence>MENTEKMEEFETVVLEMDDGSEVEFAILDEFEMQDDKYVLLGEIEGDSVTDDPEHMLFMKVENDPECSEEEIVLTVIDDDAAYDAVVDFYTELD</sequence>
<proteinExistence type="predicted"/>
<dbReference type="RefSeq" id="WP_249309838.1">
    <property type="nucleotide sequence ID" value="NZ_JACRSZ010000020.1"/>
</dbReference>
<dbReference type="EMBL" id="JACRSZ010000020">
    <property type="protein sequence ID" value="MBC8574376.1"/>
    <property type="molecule type" value="Genomic_DNA"/>
</dbReference>
<dbReference type="Pfam" id="PF06949">
    <property type="entry name" value="DUF1292"/>
    <property type="match status" value="1"/>
</dbReference>
<name>A0ABR7ND85_9FIRM</name>
<evidence type="ECO:0000313" key="2">
    <source>
        <dbReference type="Proteomes" id="UP000657421"/>
    </source>
</evidence>
<keyword evidence="2" id="KW-1185">Reference proteome</keyword>
<gene>
    <name evidence="1" type="ORF">H8716_15060</name>
</gene>